<sequence>MEKLKIISICGLFQFRFNVQIFRIYVLFVFIVFCFLLAGLFMFLRSFHYHTTQFTFKAYSGPSASVCTPDGGDDIIIPVGGPMVAVFCCSFSKESGTIGSLFKASESIYFNI</sequence>
<feature type="transmembrane region" description="Helical" evidence="1">
    <location>
        <begin position="21"/>
        <end position="44"/>
    </location>
</feature>
<reference evidence="2" key="2">
    <citation type="submission" date="2020-05" db="UniProtKB">
        <authorList>
            <consortium name="EnsemblMetazoa"/>
        </authorList>
    </citation>
    <scope>IDENTIFICATION</scope>
    <source>
        <strain evidence="2">IAEA</strain>
    </source>
</reference>
<keyword evidence="3" id="KW-1185">Reference proteome</keyword>
<reference evidence="3" key="1">
    <citation type="submission" date="2015-01" db="EMBL/GenBank/DDBJ databases">
        <authorList>
            <person name="Aksoy S."/>
            <person name="Warren W."/>
            <person name="Wilson R.K."/>
        </authorList>
    </citation>
    <scope>NUCLEOTIDE SEQUENCE [LARGE SCALE GENOMIC DNA]</scope>
    <source>
        <strain evidence="3">IAEA</strain>
    </source>
</reference>
<dbReference type="AlphaFoldDB" id="A0A1B0AUN2"/>
<accession>A0A1B0AUN2</accession>
<keyword evidence="1" id="KW-0812">Transmembrane</keyword>
<name>A0A1B0AUN2_9MUSC</name>
<evidence type="ECO:0000313" key="3">
    <source>
        <dbReference type="Proteomes" id="UP000092460"/>
    </source>
</evidence>
<proteinExistence type="predicted"/>
<keyword evidence="1" id="KW-0472">Membrane</keyword>
<keyword evidence="1" id="KW-1133">Transmembrane helix</keyword>
<protein>
    <submittedName>
        <fullName evidence="2">Uncharacterized protein</fullName>
    </submittedName>
</protein>
<dbReference type="EnsemblMetazoa" id="GPPI009291-RA">
    <property type="protein sequence ID" value="GPPI009291-PA"/>
    <property type="gene ID" value="GPPI009291"/>
</dbReference>
<evidence type="ECO:0000256" key="1">
    <source>
        <dbReference type="SAM" id="Phobius"/>
    </source>
</evidence>
<dbReference type="EMBL" id="JXJN01003684">
    <property type="status" value="NOT_ANNOTATED_CDS"/>
    <property type="molecule type" value="Genomic_DNA"/>
</dbReference>
<dbReference type="VEuPathDB" id="VectorBase:GPPI009291"/>
<dbReference type="Proteomes" id="UP000092460">
    <property type="component" value="Unassembled WGS sequence"/>
</dbReference>
<organism evidence="2 3">
    <name type="scientific">Glossina palpalis gambiensis</name>
    <dbReference type="NCBI Taxonomy" id="67801"/>
    <lineage>
        <taxon>Eukaryota</taxon>
        <taxon>Metazoa</taxon>
        <taxon>Ecdysozoa</taxon>
        <taxon>Arthropoda</taxon>
        <taxon>Hexapoda</taxon>
        <taxon>Insecta</taxon>
        <taxon>Pterygota</taxon>
        <taxon>Neoptera</taxon>
        <taxon>Endopterygota</taxon>
        <taxon>Diptera</taxon>
        <taxon>Brachycera</taxon>
        <taxon>Muscomorpha</taxon>
        <taxon>Hippoboscoidea</taxon>
        <taxon>Glossinidae</taxon>
        <taxon>Glossina</taxon>
    </lineage>
</organism>
<evidence type="ECO:0000313" key="2">
    <source>
        <dbReference type="EnsemblMetazoa" id="GPPI009291-PA"/>
    </source>
</evidence>